<gene>
    <name evidence="2" type="ORF">ABW18_17355</name>
</gene>
<comment type="caution">
    <text evidence="2">The sequence shown here is derived from an EMBL/GenBank/DDBJ whole genome shotgun (WGS) entry which is preliminary data.</text>
</comment>
<sequence>MSADDDSILTALGISPDDVQAPPPGVFEHALSAAFESDAPADDSTVPDMDDEPNVPADDDVVVEDGVYHENGQDGDDQHQGGHDDGGAVSADPAVLHGDDDPTLQHDDSTGHDVDLAEGDYGDHDGGSGHHDGGDYHL</sequence>
<feature type="region of interest" description="Disordered" evidence="1">
    <location>
        <begin position="1"/>
        <end position="138"/>
    </location>
</feature>
<keyword evidence="3" id="KW-1185">Reference proteome</keyword>
<dbReference type="Proteomes" id="UP000037247">
    <property type="component" value="Unassembled WGS sequence"/>
</dbReference>
<feature type="compositionally biased region" description="Basic and acidic residues" evidence="1">
    <location>
        <begin position="97"/>
        <end position="138"/>
    </location>
</feature>
<feature type="compositionally biased region" description="Acidic residues" evidence="1">
    <location>
        <begin position="48"/>
        <end position="63"/>
    </location>
</feature>
<evidence type="ECO:0000313" key="3">
    <source>
        <dbReference type="Proteomes" id="UP000037247"/>
    </source>
</evidence>
<accession>A0ABR5I963</accession>
<protein>
    <submittedName>
        <fullName evidence="2">Uncharacterized protein</fullName>
    </submittedName>
</protein>
<name>A0ABR5I963_9ACTN</name>
<proteinExistence type="predicted"/>
<dbReference type="RefSeq" id="WP_049700225.1">
    <property type="nucleotide sequence ID" value="NZ_CBDRLS010000007.1"/>
</dbReference>
<organism evidence="2 3">
    <name type="scientific">Gordonia jacobaea</name>
    <dbReference type="NCBI Taxonomy" id="122202"/>
    <lineage>
        <taxon>Bacteria</taxon>
        <taxon>Bacillati</taxon>
        <taxon>Actinomycetota</taxon>
        <taxon>Actinomycetes</taxon>
        <taxon>Mycobacteriales</taxon>
        <taxon>Gordoniaceae</taxon>
        <taxon>Gordonia</taxon>
    </lineage>
</organism>
<feature type="compositionally biased region" description="Basic and acidic residues" evidence="1">
    <location>
        <begin position="66"/>
        <end position="86"/>
    </location>
</feature>
<evidence type="ECO:0000256" key="1">
    <source>
        <dbReference type="SAM" id="MobiDB-lite"/>
    </source>
</evidence>
<reference evidence="2 3" key="1">
    <citation type="submission" date="2015-05" db="EMBL/GenBank/DDBJ databases">
        <title>Draft genome sequence of the bacterium Gordonia jacobaea a new member of the Gordonia genus.</title>
        <authorList>
            <person name="Jimenez-Galisteo G."/>
            <person name="Dominguez A."/>
            <person name="Munoz E."/>
            <person name="Vinas M."/>
        </authorList>
    </citation>
    <scope>NUCLEOTIDE SEQUENCE [LARGE SCALE GENOMIC DNA]</scope>
    <source>
        <strain evidence="3">mv1</strain>
    </source>
</reference>
<evidence type="ECO:0000313" key="2">
    <source>
        <dbReference type="EMBL" id="KNA90158.1"/>
    </source>
</evidence>
<dbReference type="EMBL" id="LDTZ01000020">
    <property type="protein sequence ID" value="KNA90158.1"/>
    <property type="molecule type" value="Genomic_DNA"/>
</dbReference>